<sequence>MSFSWAGAATALRTFVKKDAAKPRADQHLDEGQRASLTWVAERLPQSGVILADEVGTGKTRIACAVVHAVLKAGGRAAVVVPHGLMHQWIAESRKLCAISPVPKELTTFTEFLRGVSLNEASWKEHCPRPDKSEWWLISHGFRTPLVRSNPWRVALPAFVELHLASQAERNDGRTRIGKLQREIKNAPESWWDWKGMARIASEIAPRVPERLSKRIEALPKLNVSSWNNNALLAQFGNGGDGRPLTEELLGLWLGEFDLLVIDEAHKSRGEVEEVEDTDRRTKSGKVLARLVDKILKQPEHGRRLCLTATPMELDLSQWLDLLRRAHCGIDQEQGKQVVKRLHDAASRAAIAPDEGSRLDELCAAAKVFTKTLSPYVTRRRRDEDPLITKFREGAELLAGRPHPHRRLQRLQIGWTETVSQNSPWLDVLFAAECMSQSARGLKKDVFESAIQLSGNSSDEKKQKRLKHLIRDMYVRLASGHLSADIFDTDVRIVPPEDCEVVARGKLQRTEYWRARIQKSMRSGLHEDEHPRILAAVKEIESWMLKREKVLVFGVFLRPLRLLRDVLNVRQALYAADVGQPIVHAIHTDNALSEIALRQLYRLRAEGLLKGRLSAGGNKVMLDALEESHKAYERLRDRVRLRAKKQVVAWSKDPLFLGGALDAPALKGALEDHLISFVLDDFLAKTSVSDKQLTDERFKTLVAEFVKERLLPLFSELGNEEIQKKQIVLRQESLRALLDDDDSRQSLHARLLQGDTRWQTRRYLQAAFNRSGGSPWVLIAQSQVGREGLNLHESCRVVLQFHAEWNPAVLEQQIGRVDRKGSRWERLARKWIEDGKQGEPPFVEVRQLVFEGTYDAFQWDRVMRRQHAFDASLFGSLLPANAWDRVPKTRLNELNHCAPRFNPLRHKNFTEDR</sequence>
<evidence type="ECO:0000259" key="1">
    <source>
        <dbReference type="PROSITE" id="PS51192"/>
    </source>
</evidence>
<dbReference type="Gene3D" id="3.40.50.300">
    <property type="entry name" value="P-loop containing nucleotide triphosphate hydrolases"/>
    <property type="match status" value="1"/>
</dbReference>
<proteinExistence type="predicted"/>
<dbReference type="InterPro" id="IPR014001">
    <property type="entry name" value="Helicase_ATP-bd"/>
</dbReference>
<dbReference type="Proteomes" id="UP000592294">
    <property type="component" value="Unassembled WGS sequence"/>
</dbReference>
<dbReference type="PANTHER" id="PTHR45629:SF7">
    <property type="entry name" value="DNA EXCISION REPAIR PROTEIN ERCC-6-RELATED"/>
    <property type="match status" value="1"/>
</dbReference>
<dbReference type="AlphaFoldDB" id="A0A850R7C0"/>
<protein>
    <recommendedName>
        <fullName evidence="1">Helicase ATP-binding domain-containing protein</fullName>
    </recommendedName>
</protein>
<dbReference type="EMBL" id="JABZEO010000002">
    <property type="protein sequence ID" value="NVZ08276.1"/>
    <property type="molecule type" value="Genomic_DNA"/>
</dbReference>
<dbReference type="InterPro" id="IPR038718">
    <property type="entry name" value="SNF2-like_sf"/>
</dbReference>
<reference evidence="2 3" key="1">
    <citation type="submission" date="2020-06" db="EMBL/GenBank/DDBJ databases">
        <title>Whole-genome sequence of Allochromatium humboldtianum DSM 21881, type strain.</title>
        <authorList>
            <person name="Kyndt J.A."/>
            <person name="Meyer T.E."/>
        </authorList>
    </citation>
    <scope>NUCLEOTIDE SEQUENCE [LARGE SCALE GENOMIC DNA]</scope>
    <source>
        <strain evidence="2 3">DSM 21881</strain>
    </source>
</reference>
<keyword evidence="3" id="KW-1185">Reference proteome</keyword>
<accession>A0A850R7C0</accession>
<dbReference type="SMART" id="SM00487">
    <property type="entry name" value="DEXDc"/>
    <property type="match status" value="1"/>
</dbReference>
<organism evidence="2 3">
    <name type="scientific">Allochromatium humboldtianum</name>
    <dbReference type="NCBI Taxonomy" id="504901"/>
    <lineage>
        <taxon>Bacteria</taxon>
        <taxon>Pseudomonadati</taxon>
        <taxon>Pseudomonadota</taxon>
        <taxon>Gammaproteobacteria</taxon>
        <taxon>Chromatiales</taxon>
        <taxon>Chromatiaceae</taxon>
        <taxon>Allochromatium</taxon>
    </lineage>
</organism>
<evidence type="ECO:0000313" key="3">
    <source>
        <dbReference type="Proteomes" id="UP000592294"/>
    </source>
</evidence>
<dbReference type="InterPro" id="IPR001650">
    <property type="entry name" value="Helicase_C-like"/>
</dbReference>
<dbReference type="InterPro" id="IPR027417">
    <property type="entry name" value="P-loop_NTPase"/>
</dbReference>
<feature type="domain" description="Helicase ATP-binding" evidence="1">
    <location>
        <begin position="40"/>
        <end position="329"/>
    </location>
</feature>
<dbReference type="PROSITE" id="PS51192">
    <property type="entry name" value="HELICASE_ATP_BIND_1"/>
    <property type="match status" value="1"/>
</dbReference>
<evidence type="ECO:0000313" key="2">
    <source>
        <dbReference type="EMBL" id="NVZ08276.1"/>
    </source>
</evidence>
<dbReference type="SUPFAM" id="SSF52540">
    <property type="entry name" value="P-loop containing nucleoside triphosphate hydrolases"/>
    <property type="match status" value="2"/>
</dbReference>
<dbReference type="PANTHER" id="PTHR45629">
    <property type="entry name" value="SNF2/RAD54 FAMILY MEMBER"/>
    <property type="match status" value="1"/>
</dbReference>
<dbReference type="Gene3D" id="3.40.50.10810">
    <property type="entry name" value="Tandem AAA-ATPase domain"/>
    <property type="match status" value="2"/>
</dbReference>
<dbReference type="InterPro" id="IPR050496">
    <property type="entry name" value="SNF2_RAD54_helicase_repair"/>
</dbReference>
<dbReference type="SMART" id="SM00490">
    <property type="entry name" value="HELICc"/>
    <property type="match status" value="1"/>
</dbReference>
<dbReference type="Pfam" id="PF00271">
    <property type="entry name" value="Helicase_C"/>
    <property type="match status" value="1"/>
</dbReference>
<gene>
    <name evidence="2" type="ORF">HW932_03265</name>
</gene>
<name>A0A850R7C0_9GAMM</name>
<comment type="caution">
    <text evidence="2">The sequence shown here is derived from an EMBL/GenBank/DDBJ whole genome shotgun (WGS) entry which is preliminary data.</text>
</comment>
<dbReference type="RefSeq" id="WP_176975065.1">
    <property type="nucleotide sequence ID" value="NZ_JABZEO010000002.1"/>
</dbReference>